<comment type="caution">
    <text evidence="1">The sequence shown here is derived from an EMBL/GenBank/DDBJ whole genome shotgun (WGS) entry which is preliminary data.</text>
</comment>
<accession>A0ABU4PHN4</accession>
<proteinExistence type="predicted"/>
<sequence length="74" mass="7839">MFIGGHDLPCIGLIRPKELGDGRVMLTIYPPGPGALAGAGAATMVEIVVDEAEVERIGDVAPHLLAKRPHSRER</sequence>
<evidence type="ECO:0000313" key="1">
    <source>
        <dbReference type="EMBL" id="MDX5983705.1"/>
    </source>
</evidence>
<evidence type="ECO:0000313" key="2">
    <source>
        <dbReference type="Proteomes" id="UP001279660"/>
    </source>
</evidence>
<name>A0ABU4PHN4_9SPHN</name>
<dbReference type="RefSeq" id="WP_010404583.1">
    <property type="nucleotide sequence ID" value="NZ_JAWXXV010000001.1"/>
</dbReference>
<organism evidence="1 2">
    <name type="scientific">Sphingomonas echinoides</name>
    <dbReference type="NCBI Taxonomy" id="59803"/>
    <lineage>
        <taxon>Bacteria</taxon>
        <taxon>Pseudomonadati</taxon>
        <taxon>Pseudomonadota</taxon>
        <taxon>Alphaproteobacteria</taxon>
        <taxon>Sphingomonadales</taxon>
        <taxon>Sphingomonadaceae</taxon>
        <taxon>Sphingomonas</taxon>
    </lineage>
</organism>
<reference evidence="1 2" key="1">
    <citation type="submission" date="2023-11" db="EMBL/GenBank/DDBJ databases">
        <title>MicrobeMod: A computational toolkit for identifying prokaryotic methylation and restriction-modification with nanopore sequencing.</title>
        <authorList>
            <person name="Crits-Christoph A."/>
            <person name="Kang S.C."/>
            <person name="Lee H."/>
            <person name="Ostrov N."/>
        </authorList>
    </citation>
    <scope>NUCLEOTIDE SEQUENCE [LARGE SCALE GENOMIC DNA]</scope>
    <source>
        <strain evidence="1 2">ATCC 14820</strain>
    </source>
</reference>
<protein>
    <submittedName>
        <fullName evidence="1">Uncharacterized protein</fullName>
    </submittedName>
</protein>
<dbReference type="Proteomes" id="UP001279660">
    <property type="component" value="Unassembled WGS sequence"/>
</dbReference>
<keyword evidence="2" id="KW-1185">Reference proteome</keyword>
<gene>
    <name evidence="1" type="ORF">SIL82_05480</name>
</gene>
<dbReference type="EMBL" id="JAWXXV010000001">
    <property type="protein sequence ID" value="MDX5983705.1"/>
    <property type="molecule type" value="Genomic_DNA"/>
</dbReference>